<dbReference type="AlphaFoldDB" id="A0A3L8NZR7"/>
<proteinExistence type="inferred from homology"/>
<evidence type="ECO:0000259" key="6">
    <source>
        <dbReference type="Pfam" id="PF00561"/>
    </source>
</evidence>
<dbReference type="Proteomes" id="UP000281708">
    <property type="component" value="Unassembled WGS sequence"/>
</dbReference>
<feature type="compositionally biased region" description="Low complexity" evidence="4">
    <location>
        <begin position="522"/>
        <end position="536"/>
    </location>
</feature>
<dbReference type="EMBL" id="RDBE01000008">
    <property type="protein sequence ID" value="RLV48680.1"/>
    <property type="molecule type" value="Genomic_DNA"/>
</dbReference>
<dbReference type="Gene3D" id="3.40.50.1820">
    <property type="entry name" value="alpha/beta hydrolase"/>
    <property type="match status" value="1"/>
</dbReference>
<evidence type="ECO:0000256" key="1">
    <source>
        <dbReference type="ARBA" id="ARBA00010088"/>
    </source>
</evidence>
<feature type="domain" description="AB hydrolase-1" evidence="6">
    <location>
        <begin position="131"/>
        <end position="341"/>
    </location>
</feature>
<evidence type="ECO:0000313" key="8">
    <source>
        <dbReference type="EMBL" id="RLV48680.1"/>
    </source>
</evidence>
<evidence type="ECO:0000256" key="4">
    <source>
        <dbReference type="SAM" id="MobiDB-lite"/>
    </source>
</evidence>
<dbReference type="InterPro" id="IPR029058">
    <property type="entry name" value="AB_hydrolase_fold"/>
</dbReference>
<evidence type="ECO:0000256" key="5">
    <source>
        <dbReference type="SAM" id="SignalP"/>
    </source>
</evidence>
<sequence length="549" mass="59182">MSVALVATGAVAAGSTASAAPSRPAVGPTTPIDVPTPPPISFGPCGDDQPGLQRVGAQCGLLTVPLDYANPTGAKIQLAVSRLAHTVPDAQSQGIMLVNPGGPGGSGLGLSVLGGKDSTGTAYIPGGAGGYYDWIGFDPRGVGDSVPSLSCNTHYFGFDRPDYRTFTQKLRHFWLAKALRYSKACQKKGGALLDHVRTLDNVYDMESIRKALGQNQINYYGFSYGTYLGQVYATVYPSHVRRMVWDGVVSPTDTFYKSNQAQDKAFEKTINTFFGWVARHHKVYQLGTTKKQVKHRWYALLAKSKRHPFAGKIGPDEWTDLFQGAGYYVYGWAETATLFRATARGNYKPAVREYPSVNGTGPGSDNGFAMYLATECTDGPWPSSQKKIDRDNKRLYNKGFHYLTYSNAQFNGPCRTWKGKADPAPVKIADNGVAPILMVEETFDPATPFKGALQARRIFSNSVMIEGKNGTTHAGSLSGVACTDDTIATYLINGTLPARQAGNRSDKTCPPVPRPAAERSSGRSTSDRSASSTGWSEVRQILAAAQQHG</sequence>
<evidence type="ECO:0000259" key="7">
    <source>
        <dbReference type="Pfam" id="PF08386"/>
    </source>
</evidence>
<dbReference type="InterPro" id="IPR051601">
    <property type="entry name" value="Serine_prot/Carboxylest_S33"/>
</dbReference>
<dbReference type="SUPFAM" id="SSF53474">
    <property type="entry name" value="alpha/beta-Hydrolases"/>
    <property type="match status" value="1"/>
</dbReference>
<keyword evidence="2 5" id="KW-0732">Signal</keyword>
<comment type="similarity">
    <text evidence="1">Belongs to the peptidase S33 family.</text>
</comment>
<feature type="domain" description="Peptidase S33 tripeptidyl aminopeptidase-like C-terminal" evidence="7">
    <location>
        <begin position="406"/>
        <end position="500"/>
    </location>
</feature>
<dbReference type="Pfam" id="PF08386">
    <property type="entry name" value="Abhydrolase_4"/>
    <property type="match status" value="1"/>
</dbReference>
<feature type="chain" id="PRO_5018312817" evidence="5">
    <location>
        <begin position="20"/>
        <end position="549"/>
    </location>
</feature>
<evidence type="ECO:0000313" key="9">
    <source>
        <dbReference type="Proteomes" id="UP000281708"/>
    </source>
</evidence>
<reference evidence="8 9" key="1">
    <citation type="submission" date="2018-10" db="EMBL/GenBank/DDBJ databases">
        <title>Marmoricola sp. 4Q3S-7 whole genome shotgun sequence.</title>
        <authorList>
            <person name="Li F."/>
        </authorList>
    </citation>
    <scope>NUCLEOTIDE SEQUENCE [LARGE SCALE GENOMIC DNA]</scope>
    <source>
        <strain evidence="8 9">4Q3S-7</strain>
    </source>
</reference>
<dbReference type="InterPro" id="IPR000073">
    <property type="entry name" value="AB_hydrolase_1"/>
</dbReference>
<keyword evidence="3 8" id="KW-0378">Hydrolase</keyword>
<feature type="signal peptide" evidence="5">
    <location>
        <begin position="1"/>
        <end position="19"/>
    </location>
</feature>
<evidence type="ECO:0000256" key="2">
    <source>
        <dbReference type="ARBA" id="ARBA00022729"/>
    </source>
</evidence>
<dbReference type="InterPro" id="IPR013595">
    <property type="entry name" value="Pept_S33_TAP-like_C"/>
</dbReference>
<accession>A0A3L8NZR7</accession>
<feature type="region of interest" description="Disordered" evidence="4">
    <location>
        <begin position="499"/>
        <end position="549"/>
    </location>
</feature>
<dbReference type="PANTHER" id="PTHR43248:SF29">
    <property type="entry name" value="TRIPEPTIDYL AMINOPEPTIDASE"/>
    <property type="match status" value="1"/>
</dbReference>
<protein>
    <submittedName>
        <fullName evidence="8">Alpha/beta hydrolase</fullName>
    </submittedName>
</protein>
<keyword evidence="9" id="KW-1185">Reference proteome</keyword>
<dbReference type="PANTHER" id="PTHR43248">
    <property type="entry name" value="2-SUCCINYL-6-HYDROXY-2,4-CYCLOHEXADIENE-1-CARBOXYLATE SYNTHASE"/>
    <property type="match status" value="1"/>
</dbReference>
<dbReference type="GO" id="GO:0016787">
    <property type="term" value="F:hydrolase activity"/>
    <property type="evidence" value="ECO:0007669"/>
    <property type="project" value="UniProtKB-KW"/>
</dbReference>
<dbReference type="Pfam" id="PF00561">
    <property type="entry name" value="Abhydrolase_1"/>
    <property type="match status" value="1"/>
</dbReference>
<dbReference type="OrthoDB" id="3930934at2"/>
<gene>
    <name evidence="8" type="ORF">D9V37_13165</name>
</gene>
<organism evidence="8 9">
    <name type="scientific">Nocardioides mangrovicus</name>
    <dbReference type="NCBI Taxonomy" id="2478913"/>
    <lineage>
        <taxon>Bacteria</taxon>
        <taxon>Bacillati</taxon>
        <taxon>Actinomycetota</taxon>
        <taxon>Actinomycetes</taxon>
        <taxon>Propionibacteriales</taxon>
        <taxon>Nocardioidaceae</taxon>
        <taxon>Nocardioides</taxon>
    </lineage>
</organism>
<name>A0A3L8NZR7_9ACTN</name>
<comment type="caution">
    <text evidence="8">The sequence shown here is derived from an EMBL/GenBank/DDBJ whole genome shotgun (WGS) entry which is preliminary data.</text>
</comment>
<evidence type="ECO:0000256" key="3">
    <source>
        <dbReference type="ARBA" id="ARBA00022801"/>
    </source>
</evidence>
<dbReference type="RefSeq" id="WP_121806642.1">
    <property type="nucleotide sequence ID" value="NZ_RDBE01000008.1"/>
</dbReference>